<dbReference type="PANTHER" id="PTHR33695:SF1">
    <property type="entry name" value="LIPOPROTEIN SIGNAL PEPTIDASE"/>
    <property type="match status" value="1"/>
</dbReference>
<dbReference type="PANTHER" id="PTHR33695">
    <property type="entry name" value="LIPOPROTEIN SIGNAL PEPTIDASE"/>
    <property type="match status" value="1"/>
</dbReference>
<dbReference type="PROSITE" id="PS00855">
    <property type="entry name" value="SPASE_II"/>
    <property type="match status" value="1"/>
</dbReference>
<evidence type="ECO:0000313" key="11">
    <source>
        <dbReference type="EMBL" id="PJC52378.1"/>
    </source>
</evidence>
<feature type="transmembrane region" description="Helical" evidence="10">
    <location>
        <begin position="117"/>
        <end position="142"/>
    </location>
</feature>
<dbReference type="GO" id="GO:0006508">
    <property type="term" value="P:proteolysis"/>
    <property type="evidence" value="ECO:0007669"/>
    <property type="project" value="UniProtKB-KW"/>
</dbReference>
<evidence type="ECO:0000256" key="4">
    <source>
        <dbReference type="ARBA" id="ARBA00022692"/>
    </source>
</evidence>
<dbReference type="AlphaFoldDB" id="A0A2M8F9J5"/>
<evidence type="ECO:0000256" key="1">
    <source>
        <dbReference type="ARBA" id="ARBA00006139"/>
    </source>
</evidence>
<keyword evidence="6" id="KW-0378">Hydrolase</keyword>
<feature type="transmembrane region" description="Helical" evidence="10">
    <location>
        <begin position="87"/>
        <end position="105"/>
    </location>
</feature>
<reference evidence="12" key="1">
    <citation type="submission" date="2017-09" db="EMBL/GenBank/DDBJ databases">
        <title>Depth-based differentiation of microbial function through sediment-hosted aquifers and enrichment of novel symbionts in the deep terrestrial subsurface.</title>
        <authorList>
            <person name="Probst A.J."/>
            <person name="Ladd B."/>
            <person name="Jarett J.K."/>
            <person name="Geller-Mcgrath D.E."/>
            <person name="Sieber C.M.K."/>
            <person name="Emerson J.B."/>
            <person name="Anantharaman K."/>
            <person name="Thomas B.C."/>
            <person name="Malmstrom R."/>
            <person name="Stieglmeier M."/>
            <person name="Klingl A."/>
            <person name="Woyke T."/>
            <person name="Ryan C.M."/>
            <person name="Banfield J.F."/>
        </authorList>
    </citation>
    <scope>NUCLEOTIDE SEQUENCE [LARGE SCALE GENOMIC DNA]</scope>
</reference>
<gene>
    <name evidence="11" type="ORF">CO030_03170</name>
</gene>
<dbReference type="InterPro" id="IPR001872">
    <property type="entry name" value="Peptidase_A8"/>
</dbReference>
<name>A0A2M8F9J5_9BACT</name>
<accession>A0A2M8F9J5</accession>
<evidence type="ECO:0000256" key="2">
    <source>
        <dbReference type="ARBA" id="ARBA00022475"/>
    </source>
</evidence>
<evidence type="ECO:0000313" key="12">
    <source>
        <dbReference type="Proteomes" id="UP000231456"/>
    </source>
</evidence>
<proteinExistence type="inferred from homology"/>
<dbReference type="GO" id="GO:0016020">
    <property type="term" value="C:membrane"/>
    <property type="evidence" value="ECO:0007669"/>
    <property type="project" value="InterPro"/>
</dbReference>
<keyword evidence="3" id="KW-0645">Protease</keyword>
<evidence type="ECO:0000256" key="9">
    <source>
        <dbReference type="RuleBase" id="RU004181"/>
    </source>
</evidence>
<keyword evidence="5" id="KW-0064">Aspartyl protease</keyword>
<comment type="caution">
    <text evidence="11">The sequence shown here is derived from an EMBL/GenBank/DDBJ whole genome shotgun (WGS) entry which is preliminary data.</text>
</comment>
<keyword evidence="7 10" id="KW-1133">Transmembrane helix</keyword>
<dbReference type="PRINTS" id="PR00781">
    <property type="entry name" value="LIPOSIGPTASE"/>
</dbReference>
<dbReference type="EMBL" id="PFRH01000101">
    <property type="protein sequence ID" value="PJC52378.1"/>
    <property type="molecule type" value="Genomic_DNA"/>
</dbReference>
<organism evidence="11 12">
    <name type="scientific">Candidatus Magasanikbacteria bacterium CG_4_9_14_0_2_um_filter_42_11</name>
    <dbReference type="NCBI Taxonomy" id="1974643"/>
    <lineage>
        <taxon>Bacteria</taxon>
        <taxon>Candidatus Magasanikiibacteriota</taxon>
    </lineage>
</organism>
<dbReference type="Pfam" id="PF01252">
    <property type="entry name" value="Peptidase_A8"/>
    <property type="match status" value="1"/>
</dbReference>
<keyword evidence="4 10" id="KW-0812">Transmembrane</keyword>
<sequence>MHLRKSSLVPLLTGGFFFCLDQFLKYMAHGHPSMTAYLIKPWLGWEYFANPGIAFSVPFPNAALIIGTPLILIGLLVYMGKKTRPTLYQILGTSLIFFGAVSNLIDRILFGITIDYFRVLTAVLNIADIMIVVGTLCILMGISSQPTPDIDNREQI</sequence>
<evidence type="ECO:0000256" key="7">
    <source>
        <dbReference type="ARBA" id="ARBA00022989"/>
    </source>
</evidence>
<dbReference type="Proteomes" id="UP000231456">
    <property type="component" value="Unassembled WGS sequence"/>
</dbReference>
<dbReference type="GO" id="GO:0004190">
    <property type="term" value="F:aspartic-type endopeptidase activity"/>
    <property type="evidence" value="ECO:0007669"/>
    <property type="project" value="UniProtKB-KW"/>
</dbReference>
<feature type="transmembrane region" description="Helical" evidence="10">
    <location>
        <begin position="62"/>
        <end position="80"/>
    </location>
</feature>
<keyword evidence="2" id="KW-1003">Cell membrane</keyword>
<evidence type="ECO:0000256" key="6">
    <source>
        <dbReference type="ARBA" id="ARBA00022801"/>
    </source>
</evidence>
<evidence type="ECO:0000256" key="8">
    <source>
        <dbReference type="ARBA" id="ARBA00023136"/>
    </source>
</evidence>
<evidence type="ECO:0000256" key="10">
    <source>
        <dbReference type="SAM" id="Phobius"/>
    </source>
</evidence>
<keyword evidence="8 10" id="KW-0472">Membrane</keyword>
<protein>
    <submittedName>
        <fullName evidence="11">Uncharacterized protein</fullName>
    </submittedName>
</protein>
<comment type="similarity">
    <text evidence="1 9">Belongs to the peptidase A8 family.</text>
</comment>
<evidence type="ECO:0000256" key="5">
    <source>
        <dbReference type="ARBA" id="ARBA00022750"/>
    </source>
</evidence>
<evidence type="ECO:0000256" key="3">
    <source>
        <dbReference type="ARBA" id="ARBA00022670"/>
    </source>
</evidence>